<evidence type="ECO:0000256" key="2">
    <source>
        <dbReference type="ARBA" id="ARBA00005697"/>
    </source>
</evidence>
<evidence type="ECO:0000256" key="5">
    <source>
        <dbReference type="ARBA" id="ARBA00022989"/>
    </source>
</evidence>
<feature type="transmembrane region" description="Helical" evidence="7">
    <location>
        <begin position="31"/>
        <end position="53"/>
    </location>
</feature>
<name>A0ABT6SM44_9ACTN</name>
<sequence>METETPPKRSAPKVDRFFRLSERGTSVRTELLAGVSMFLASAYVVVVVPGMLAGAGVPHAAATTGVIITVVLATLFMGLYANLPFVLAPGLGGVALVAVTLIQHDKVPYPVAMGMVFWSGVAFLLLTVFGVRQLVTRVIPDCVRLSIGSAIGLYIAMLGFRSAGLIEFGPKGMKVGELTSAAGLLTLGGLVLVVALASRKIPGTLLITMAVLTIVAVPFGVAELPDSWAELPGGIGPVAFELDLWGALQPEYLPYLFALFAAEFFSATGVVMAVGERIGLADEHGQIPNVNKPFLVDSVSVIGGSAIGGPSVTTYLESAAGSDSGGRTGLTSVVTGGLFALLLLFTPVATMIPAAATAPVLIFIGLSMLAGLRKVDMSDPTDGIPAALVVACTLFWGNFGTGIAAGLTAYVLVKAVAGRFKEIHPGMWVLLPFLLYFFYNSVH</sequence>
<feature type="transmembrane region" description="Helical" evidence="7">
    <location>
        <begin position="204"/>
        <end position="222"/>
    </location>
</feature>
<evidence type="ECO:0000256" key="6">
    <source>
        <dbReference type="ARBA" id="ARBA00023136"/>
    </source>
</evidence>
<gene>
    <name evidence="8" type="ORF">QIS96_36170</name>
</gene>
<dbReference type="Pfam" id="PF00860">
    <property type="entry name" value="Xan_ur_permease"/>
    <property type="match status" value="1"/>
</dbReference>
<feature type="transmembrane region" description="Helical" evidence="7">
    <location>
        <begin position="425"/>
        <end position="442"/>
    </location>
</feature>
<keyword evidence="4 7" id="KW-0812">Transmembrane</keyword>
<comment type="caution">
    <text evidence="8">The sequence shown here is derived from an EMBL/GenBank/DDBJ whole genome shotgun (WGS) entry which is preliminary data.</text>
</comment>
<dbReference type="Proteomes" id="UP001223978">
    <property type="component" value="Unassembled WGS sequence"/>
</dbReference>
<accession>A0ABT6SM44</accession>
<dbReference type="InterPro" id="IPR006043">
    <property type="entry name" value="NCS2"/>
</dbReference>
<keyword evidence="3" id="KW-0813">Transport</keyword>
<feature type="transmembrane region" description="Helical" evidence="7">
    <location>
        <begin position="109"/>
        <end position="131"/>
    </location>
</feature>
<reference evidence="8 9" key="1">
    <citation type="submission" date="2023-05" db="EMBL/GenBank/DDBJ databases">
        <title>Draft genome sequence of Streptomyces sp. B-S-A6 isolated from a cave soil in Thailand.</title>
        <authorList>
            <person name="Chamroensaksri N."/>
            <person name="Muangham S."/>
        </authorList>
    </citation>
    <scope>NUCLEOTIDE SEQUENCE [LARGE SCALE GENOMIC DNA]</scope>
    <source>
        <strain evidence="8 9">B-S-A6</strain>
    </source>
</reference>
<feature type="transmembrane region" description="Helical" evidence="7">
    <location>
        <begin position="352"/>
        <end position="372"/>
    </location>
</feature>
<keyword evidence="9" id="KW-1185">Reference proteome</keyword>
<comment type="subcellular location">
    <subcellularLocation>
        <location evidence="1">Endomembrane system</location>
        <topology evidence="1">Multi-pass membrane protein</topology>
    </subcellularLocation>
</comment>
<dbReference type="RefSeq" id="WP_282547111.1">
    <property type="nucleotide sequence ID" value="NZ_JASCIQ010000064.1"/>
</dbReference>
<evidence type="ECO:0000313" key="9">
    <source>
        <dbReference type="Proteomes" id="UP001223978"/>
    </source>
</evidence>
<evidence type="ECO:0000256" key="3">
    <source>
        <dbReference type="ARBA" id="ARBA00022448"/>
    </source>
</evidence>
<feature type="transmembrane region" description="Helical" evidence="7">
    <location>
        <begin position="178"/>
        <end position="197"/>
    </location>
</feature>
<dbReference type="PANTHER" id="PTHR43337">
    <property type="entry name" value="XANTHINE/URACIL PERMEASE C887.17-RELATED"/>
    <property type="match status" value="1"/>
</dbReference>
<feature type="transmembrane region" description="Helical" evidence="7">
    <location>
        <begin position="85"/>
        <end position="103"/>
    </location>
</feature>
<feature type="transmembrane region" description="Helical" evidence="7">
    <location>
        <begin position="328"/>
        <end position="345"/>
    </location>
</feature>
<evidence type="ECO:0000256" key="7">
    <source>
        <dbReference type="SAM" id="Phobius"/>
    </source>
</evidence>
<feature type="transmembrane region" description="Helical" evidence="7">
    <location>
        <begin position="252"/>
        <end position="274"/>
    </location>
</feature>
<keyword evidence="6 7" id="KW-0472">Membrane</keyword>
<protein>
    <submittedName>
        <fullName evidence="8">NCS2 family permease</fullName>
    </submittedName>
</protein>
<evidence type="ECO:0000313" key="8">
    <source>
        <dbReference type="EMBL" id="MDI3409243.1"/>
    </source>
</evidence>
<evidence type="ECO:0000256" key="1">
    <source>
        <dbReference type="ARBA" id="ARBA00004127"/>
    </source>
</evidence>
<comment type="similarity">
    <text evidence="2">Belongs to the nucleobase:cation symporter-2 (NCS2) (TC 2.A.40) family. Azg-like subfamily.</text>
</comment>
<organism evidence="8 9">
    <name type="scientific">Streptomyces cavernicola</name>
    <dbReference type="NCBI Taxonomy" id="3043613"/>
    <lineage>
        <taxon>Bacteria</taxon>
        <taxon>Bacillati</taxon>
        <taxon>Actinomycetota</taxon>
        <taxon>Actinomycetes</taxon>
        <taxon>Kitasatosporales</taxon>
        <taxon>Streptomycetaceae</taxon>
        <taxon>Streptomyces</taxon>
    </lineage>
</organism>
<dbReference type="InterPro" id="IPR045018">
    <property type="entry name" value="Azg-like"/>
</dbReference>
<evidence type="ECO:0000256" key="4">
    <source>
        <dbReference type="ARBA" id="ARBA00022692"/>
    </source>
</evidence>
<proteinExistence type="inferred from homology"/>
<feature type="transmembrane region" description="Helical" evidence="7">
    <location>
        <begin position="384"/>
        <end position="413"/>
    </location>
</feature>
<feature type="transmembrane region" description="Helical" evidence="7">
    <location>
        <begin position="143"/>
        <end position="166"/>
    </location>
</feature>
<dbReference type="PANTHER" id="PTHR43337:SF1">
    <property type="entry name" value="XANTHINE_URACIL PERMEASE C887.17-RELATED"/>
    <property type="match status" value="1"/>
</dbReference>
<feature type="transmembrane region" description="Helical" evidence="7">
    <location>
        <begin position="59"/>
        <end position="78"/>
    </location>
</feature>
<keyword evidence="5 7" id="KW-1133">Transmembrane helix</keyword>
<dbReference type="EMBL" id="JASCIQ010000064">
    <property type="protein sequence ID" value="MDI3409243.1"/>
    <property type="molecule type" value="Genomic_DNA"/>
</dbReference>